<comment type="caution">
    <text evidence="2">The sequence shown here is derived from an EMBL/GenBank/DDBJ whole genome shotgun (WGS) entry which is preliminary data.</text>
</comment>
<dbReference type="Pfam" id="PF00174">
    <property type="entry name" value="Oxidored_molyb"/>
    <property type="match status" value="1"/>
</dbReference>
<accession>A0ABP7F8U8</accession>
<evidence type="ECO:0000313" key="2">
    <source>
        <dbReference type="EMBL" id="GAA3732591.1"/>
    </source>
</evidence>
<protein>
    <recommendedName>
        <fullName evidence="1">Oxidoreductase molybdopterin-binding domain-containing protein</fullName>
    </recommendedName>
</protein>
<reference evidence="3" key="1">
    <citation type="journal article" date="2019" name="Int. J. Syst. Evol. Microbiol.">
        <title>The Global Catalogue of Microorganisms (GCM) 10K type strain sequencing project: providing services to taxonomists for standard genome sequencing and annotation.</title>
        <authorList>
            <consortium name="The Broad Institute Genomics Platform"/>
            <consortium name="The Broad Institute Genome Sequencing Center for Infectious Disease"/>
            <person name="Wu L."/>
            <person name="Ma J."/>
        </authorList>
    </citation>
    <scope>NUCLEOTIDE SEQUENCE [LARGE SCALE GENOMIC DNA]</scope>
    <source>
        <strain evidence="3">JCM 30846</strain>
    </source>
</reference>
<feature type="domain" description="Oxidoreductase molybdopterin-binding" evidence="1">
    <location>
        <begin position="16"/>
        <end position="152"/>
    </location>
</feature>
<keyword evidence="3" id="KW-1185">Reference proteome</keyword>
<sequence length="186" mass="19407">MSRSRTAARARSRTAAFTLDGEVASPARLTVGDLRTRWRQRRADVVFHCLKAGPQPHSFSGPLLRDVVADAGPVFGGPGRKARAGFVLAVDGGDGHGTVLSWAEIDADFGNVPVLLATDMDGRGLEAEGAQLVVPSDHCGARYVSAVTAVRLTGWPRVAALMARELPAAAAPRTGRRAAAVSGDGE</sequence>
<name>A0ABP7F8U8_9ACTN</name>
<dbReference type="Proteomes" id="UP001499884">
    <property type="component" value="Unassembled WGS sequence"/>
</dbReference>
<evidence type="ECO:0000259" key="1">
    <source>
        <dbReference type="Pfam" id="PF00174"/>
    </source>
</evidence>
<proteinExistence type="predicted"/>
<dbReference type="Gene3D" id="3.90.420.10">
    <property type="entry name" value="Oxidoreductase, molybdopterin-binding domain"/>
    <property type="match status" value="1"/>
</dbReference>
<dbReference type="EMBL" id="BAABEP010000020">
    <property type="protein sequence ID" value="GAA3732591.1"/>
    <property type="molecule type" value="Genomic_DNA"/>
</dbReference>
<dbReference type="InterPro" id="IPR036374">
    <property type="entry name" value="OxRdtase_Mopterin-bd_sf"/>
</dbReference>
<dbReference type="SUPFAM" id="SSF56524">
    <property type="entry name" value="Oxidoreductase molybdopterin-binding domain"/>
    <property type="match status" value="1"/>
</dbReference>
<organism evidence="2 3">
    <name type="scientific">Streptomyces tremellae</name>
    <dbReference type="NCBI Taxonomy" id="1124239"/>
    <lineage>
        <taxon>Bacteria</taxon>
        <taxon>Bacillati</taxon>
        <taxon>Actinomycetota</taxon>
        <taxon>Actinomycetes</taxon>
        <taxon>Kitasatosporales</taxon>
        <taxon>Streptomycetaceae</taxon>
        <taxon>Streptomyces</taxon>
    </lineage>
</organism>
<dbReference type="InterPro" id="IPR000572">
    <property type="entry name" value="OxRdtase_Mopterin-bd_dom"/>
</dbReference>
<gene>
    <name evidence="2" type="ORF">GCM10023082_32560</name>
</gene>
<dbReference type="RefSeq" id="WP_345647276.1">
    <property type="nucleotide sequence ID" value="NZ_BAABEP010000020.1"/>
</dbReference>
<evidence type="ECO:0000313" key="3">
    <source>
        <dbReference type="Proteomes" id="UP001499884"/>
    </source>
</evidence>